<feature type="region of interest" description="Disordered" evidence="1">
    <location>
        <begin position="106"/>
        <end position="130"/>
    </location>
</feature>
<gene>
    <name evidence="3" type="ORF">JKG68_06870</name>
</gene>
<protein>
    <submittedName>
        <fullName evidence="3">TfoX/Sxy family protein</fullName>
    </submittedName>
</protein>
<evidence type="ECO:0000256" key="1">
    <source>
        <dbReference type="SAM" id="MobiDB-lite"/>
    </source>
</evidence>
<dbReference type="InterPro" id="IPR007076">
    <property type="entry name" value="TfoX_N"/>
</dbReference>
<evidence type="ECO:0000313" key="4">
    <source>
        <dbReference type="Proteomes" id="UP000605848"/>
    </source>
</evidence>
<name>A0A936Z631_9HYPH</name>
<dbReference type="EMBL" id="JAEQMY010000007">
    <property type="protein sequence ID" value="MBL0403683.1"/>
    <property type="molecule type" value="Genomic_DNA"/>
</dbReference>
<dbReference type="InterPro" id="IPR047525">
    <property type="entry name" value="TfoX-like"/>
</dbReference>
<dbReference type="RefSeq" id="WP_202057311.1">
    <property type="nucleotide sequence ID" value="NZ_JAEQMY010000007.1"/>
</dbReference>
<dbReference type="PANTHER" id="PTHR36121">
    <property type="entry name" value="PROTEIN SXY"/>
    <property type="match status" value="1"/>
</dbReference>
<sequence>MDAEAIREIFHGLGPIHIRRMFGGKGIYQGELMFALEAGGELYLKVDHVTVAYFRDLGSRPFSVEMRNGQATMTSYWLMPEAAFDDLDEAARFSRMAVAAAGRVKAAKAQKGGKAAPRRKARNLPSEPLT</sequence>
<dbReference type="PANTHER" id="PTHR36121:SF1">
    <property type="entry name" value="PROTEIN SXY"/>
    <property type="match status" value="1"/>
</dbReference>
<dbReference type="Pfam" id="PF04993">
    <property type="entry name" value="TfoX_N"/>
    <property type="match status" value="1"/>
</dbReference>
<dbReference type="Proteomes" id="UP000605848">
    <property type="component" value="Unassembled WGS sequence"/>
</dbReference>
<dbReference type="SUPFAM" id="SSF159894">
    <property type="entry name" value="YgaC/TfoX-N like"/>
    <property type="match status" value="1"/>
</dbReference>
<evidence type="ECO:0000259" key="2">
    <source>
        <dbReference type="Pfam" id="PF04993"/>
    </source>
</evidence>
<dbReference type="AlphaFoldDB" id="A0A936Z631"/>
<feature type="compositionally biased region" description="Low complexity" evidence="1">
    <location>
        <begin position="106"/>
        <end position="115"/>
    </location>
</feature>
<organism evidence="3 4">
    <name type="scientific">Microvirga aerilata</name>
    <dbReference type="NCBI Taxonomy" id="670292"/>
    <lineage>
        <taxon>Bacteria</taxon>
        <taxon>Pseudomonadati</taxon>
        <taxon>Pseudomonadota</taxon>
        <taxon>Alphaproteobacteria</taxon>
        <taxon>Hyphomicrobiales</taxon>
        <taxon>Methylobacteriaceae</taxon>
        <taxon>Microvirga</taxon>
    </lineage>
</organism>
<comment type="caution">
    <text evidence="3">The sequence shown here is derived from an EMBL/GenBank/DDBJ whole genome shotgun (WGS) entry which is preliminary data.</text>
</comment>
<reference evidence="3" key="1">
    <citation type="submission" date="2021-01" db="EMBL/GenBank/DDBJ databases">
        <title>Microvirga sp.</title>
        <authorList>
            <person name="Kim M.K."/>
        </authorList>
    </citation>
    <scope>NUCLEOTIDE SEQUENCE</scope>
    <source>
        <strain evidence="3">5420S-16</strain>
    </source>
</reference>
<keyword evidence="4" id="KW-1185">Reference proteome</keyword>
<dbReference type="Gene3D" id="3.30.1460.30">
    <property type="entry name" value="YgaC/TfoX-N like chaperone"/>
    <property type="match status" value="1"/>
</dbReference>
<evidence type="ECO:0000313" key="3">
    <source>
        <dbReference type="EMBL" id="MBL0403683.1"/>
    </source>
</evidence>
<feature type="domain" description="TfoX N-terminal" evidence="2">
    <location>
        <begin position="8"/>
        <end position="101"/>
    </location>
</feature>
<proteinExistence type="predicted"/>
<accession>A0A936Z631</accession>